<dbReference type="Pfam" id="PF04982">
    <property type="entry name" value="TM_HPP"/>
    <property type="match status" value="1"/>
</dbReference>
<sequence length="372" mass="41033">MNAQNSRKNHLAWLAPAMAATTPREWLRVIIGTVSGLSLSLLLGLQLLPEQTLMHLYGPLAASTIMLFAVPSGTMAQPWSVLTGYLSASMIAIGASHYLGFSLMTSAMTLGISLLAMSVLRCLHPPAGGLTLCLLLSEDLVRQQGFMLLLPILGIVTCLLICALIYNNLTGVRYPNRAERTDLHNTRDPLPTYRVGISTADLDQALQEFGEFVDITREDLAHLIHATERQALKRNMGSMLVEQIMSRDLRCVSPQTTREQALEMLRHHRLRSLPVLDGQRLVGIVSLVDLISQTQDTRRFSLRPRRSIKVAELMSSPVRYIDSKAHVVELIPLLSSQGLHCLPVLEDGSLIGIITQTDLIAALQRDVLERLG</sequence>
<keyword evidence="3" id="KW-0812">Transmembrane</keyword>
<dbReference type="PANTHER" id="PTHR43080">
    <property type="entry name" value="CBS DOMAIN-CONTAINING PROTEIN CBSX3, MITOCHONDRIAL"/>
    <property type="match status" value="1"/>
</dbReference>
<organism evidence="5 6">
    <name type="scientific">Aquipseudomonas alcaligenes</name>
    <name type="common">Pseudomonas alcaligenes</name>
    <dbReference type="NCBI Taxonomy" id="43263"/>
    <lineage>
        <taxon>Bacteria</taxon>
        <taxon>Pseudomonadati</taxon>
        <taxon>Pseudomonadota</taxon>
        <taxon>Gammaproteobacteria</taxon>
        <taxon>Pseudomonadales</taxon>
        <taxon>Pseudomonadaceae</taxon>
        <taxon>Aquipseudomonas</taxon>
    </lineage>
</organism>
<dbReference type="Proteomes" id="UP000321110">
    <property type="component" value="Unassembled WGS sequence"/>
</dbReference>
<feature type="transmembrane region" description="Helical" evidence="3">
    <location>
        <begin position="29"/>
        <end position="48"/>
    </location>
</feature>
<keyword evidence="1 2" id="KW-0129">CBS domain</keyword>
<evidence type="ECO:0000313" key="6">
    <source>
        <dbReference type="Proteomes" id="UP000321110"/>
    </source>
</evidence>
<feature type="transmembrane region" description="Helical" evidence="3">
    <location>
        <begin position="99"/>
        <end position="124"/>
    </location>
</feature>
<proteinExistence type="predicted"/>
<protein>
    <submittedName>
        <fullName evidence="5">HPP family protein</fullName>
    </submittedName>
</protein>
<dbReference type="AlphaFoldDB" id="A0A5C7WES1"/>
<feature type="transmembrane region" description="Helical" evidence="3">
    <location>
        <begin position="60"/>
        <end position="79"/>
    </location>
</feature>
<dbReference type="PROSITE" id="PS51371">
    <property type="entry name" value="CBS"/>
    <property type="match status" value="2"/>
</dbReference>
<dbReference type="SMART" id="SM00116">
    <property type="entry name" value="CBS"/>
    <property type="match status" value="2"/>
</dbReference>
<dbReference type="Pfam" id="PF00571">
    <property type="entry name" value="CBS"/>
    <property type="match status" value="2"/>
</dbReference>
<dbReference type="InterPro" id="IPR046342">
    <property type="entry name" value="CBS_dom_sf"/>
</dbReference>
<dbReference type="InterPro" id="IPR051257">
    <property type="entry name" value="Diverse_CBS-Domain"/>
</dbReference>
<dbReference type="InterPro" id="IPR000644">
    <property type="entry name" value="CBS_dom"/>
</dbReference>
<dbReference type="SUPFAM" id="SSF54631">
    <property type="entry name" value="CBS-domain pair"/>
    <property type="match status" value="1"/>
</dbReference>
<name>A0A5C7WES1_AQUAC</name>
<dbReference type="EMBL" id="SSFO01000044">
    <property type="protein sequence ID" value="TXI35124.1"/>
    <property type="molecule type" value="Genomic_DNA"/>
</dbReference>
<accession>A0A5C7WES1</accession>
<feature type="domain" description="CBS" evidence="4">
    <location>
        <begin position="245"/>
        <end position="300"/>
    </location>
</feature>
<evidence type="ECO:0000256" key="3">
    <source>
        <dbReference type="SAM" id="Phobius"/>
    </source>
</evidence>
<comment type="caution">
    <text evidence="5">The sequence shown here is derived from an EMBL/GenBank/DDBJ whole genome shotgun (WGS) entry which is preliminary data.</text>
</comment>
<dbReference type="Gene3D" id="3.10.580.10">
    <property type="entry name" value="CBS-domain"/>
    <property type="match status" value="2"/>
</dbReference>
<evidence type="ECO:0000259" key="4">
    <source>
        <dbReference type="PROSITE" id="PS51371"/>
    </source>
</evidence>
<reference evidence="5 6" key="1">
    <citation type="submission" date="2018-09" db="EMBL/GenBank/DDBJ databases">
        <title>Metagenome Assembled Genomes from an Advanced Water Purification Facility.</title>
        <authorList>
            <person name="Stamps B.W."/>
            <person name="Spear J.R."/>
        </authorList>
    </citation>
    <scope>NUCLEOTIDE SEQUENCE [LARGE SCALE GENOMIC DNA]</scope>
    <source>
        <strain evidence="5">Bin_52_1</strain>
    </source>
</reference>
<keyword evidence="3" id="KW-1133">Transmembrane helix</keyword>
<feature type="domain" description="CBS" evidence="4">
    <location>
        <begin position="314"/>
        <end position="370"/>
    </location>
</feature>
<gene>
    <name evidence="5" type="ORF">E6Q69_02340</name>
</gene>
<evidence type="ECO:0000256" key="1">
    <source>
        <dbReference type="ARBA" id="ARBA00023122"/>
    </source>
</evidence>
<evidence type="ECO:0000313" key="5">
    <source>
        <dbReference type="EMBL" id="TXI35124.1"/>
    </source>
</evidence>
<dbReference type="InterPro" id="IPR058581">
    <property type="entry name" value="TM_HPP"/>
</dbReference>
<dbReference type="PANTHER" id="PTHR43080:SF2">
    <property type="entry name" value="CBS DOMAIN-CONTAINING PROTEIN"/>
    <property type="match status" value="1"/>
</dbReference>
<keyword evidence="3" id="KW-0472">Membrane</keyword>
<dbReference type="CDD" id="cd04600">
    <property type="entry name" value="CBS_pair_HPP_assoc"/>
    <property type="match status" value="1"/>
</dbReference>
<evidence type="ECO:0000256" key="2">
    <source>
        <dbReference type="PROSITE-ProRule" id="PRU00703"/>
    </source>
</evidence>
<feature type="transmembrane region" description="Helical" evidence="3">
    <location>
        <begin position="145"/>
        <end position="166"/>
    </location>
</feature>